<evidence type="ECO:0000313" key="2">
    <source>
        <dbReference type="Proteomes" id="UP000177745"/>
    </source>
</evidence>
<dbReference type="Proteomes" id="UP000177745">
    <property type="component" value="Unassembled WGS sequence"/>
</dbReference>
<dbReference type="EMBL" id="MGKY01000023">
    <property type="protein sequence ID" value="OGN33160.1"/>
    <property type="molecule type" value="Genomic_DNA"/>
</dbReference>
<reference evidence="1 2" key="1">
    <citation type="journal article" date="2016" name="Nat. Commun.">
        <title>Thousands of microbial genomes shed light on interconnected biogeochemical processes in an aquifer system.</title>
        <authorList>
            <person name="Anantharaman K."/>
            <person name="Brown C.T."/>
            <person name="Hug L.A."/>
            <person name="Sharon I."/>
            <person name="Castelle C.J."/>
            <person name="Probst A.J."/>
            <person name="Thomas B.C."/>
            <person name="Singh A."/>
            <person name="Wilkins M.J."/>
            <person name="Karaoz U."/>
            <person name="Brodie E.L."/>
            <person name="Williams K.H."/>
            <person name="Hubbard S.S."/>
            <person name="Banfield J.F."/>
        </authorList>
    </citation>
    <scope>NUCLEOTIDE SEQUENCE [LARGE SCALE GENOMIC DNA]</scope>
</reference>
<accession>A0A1F8H7G2</accession>
<name>A0A1F8H7G2_9BACT</name>
<comment type="caution">
    <text evidence="1">The sequence shown here is derived from an EMBL/GenBank/DDBJ whole genome shotgun (WGS) entry which is preliminary data.</text>
</comment>
<proteinExistence type="predicted"/>
<organism evidence="1 2">
    <name type="scientific">Candidatus Yanofskybacteria bacterium RIFCSPLOWO2_12_FULL_43_11b</name>
    <dbReference type="NCBI Taxonomy" id="1802710"/>
    <lineage>
        <taxon>Bacteria</taxon>
        <taxon>Candidatus Yanofskyibacteriota</taxon>
    </lineage>
</organism>
<evidence type="ECO:0000313" key="1">
    <source>
        <dbReference type="EMBL" id="OGN33160.1"/>
    </source>
</evidence>
<gene>
    <name evidence="1" type="ORF">A3G51_01130</name>
</gene>
<sequence length="99" mass="11676">MDKFLNSLSYIFLPAEVAKSEMGCSLLTNQSLWKYNKHMEKEFKPKRGPYTVEKKGEDFKVTGPHGIEKEQRIEWLNGRKVKLQGELKEIEDELRFLEI</sequence>
<dbReference type="AlphaFoldDB" id="A0A1F8H7G2"/>
<protein>
    <submittedName>
        <fullName evidence="1">Uncharacterized protein</fullName>
    </submittedName>
</protein>